<gene>
    <name evidence="1" type="ORF">GJW-30_1_01104</name>
</gene>
<dbReference type="KEGG" id="vgo:GJW-30_1_01104"/>
<sequence>MNSDGFEAWLDARTSRIQSAKDPSGAWAVVLQGAHTEPCFLNLAEAEQLEARARNSGAGEFAERIHTARIAAERRWRRDHLPI</sequence>
<organism evidence="1 2">
    <name type="scientific">Variibacter gotjawalensis</name>
    <dbReference type="NCBI Taxonomy" id="1333996"/>
    <lineage>
        <taxon>Bacteria</taxon>
        <taxon>Pseudomonadati</taxon>
        <taxon>Pseudomonadota</taxon>
        <taxon>Alphaproteobacteria</taxon>
        <taxon>Hyphomicrobiales</taxon>
        <taxon>Nitrobacteraceae</taxon>
        <taxon>Variibacter</taxon>
    </lineage>
</organism>
<evidence type="ECO:0000313" key="1">
    <source>
        <dbReference type="EMBL" id="BAT58578.1"/>
    </source>
</evidence>
<evidence type="ECO:0000313" key="2">
    <source>
        <dbReference type="Proteomes" id="UP000236884"/>
    </source>
</evidence>
<reference evidence="1 2" key="1">
    <citation type="submission" date="2015-08" db="EMBL/GenBank/DDBJ databases">
        <title>Investigation of the bacterial diversity of lava forest soil.</title>
        <authorList>
            <person name="Lee J.S."/>
        </authorList>
    </citation>
    <scope>NUCLEOTIDE SEQUENCE [LARGE SCALE GENOMIC DNA]</scope>
    <source>
        <strain evidence="1 2">GJW-30</strain>
    </source>
</reference>
<accession>A0A0S3PRH9</accession>
<protein>
    <submittedName>
        <fullName evidence="1">Uncharacterized protein</fullName>
    </submittedName>
</protein>
<dbReference type="EMBL" id="AP014946">
    <property type="protein sequence ID" value="BAT58578.1"/>
    <property type="molecule type" value="Genomic_DNA"/>
</dbReference>
<proteinExistence type="predicted"/>
<name>A0A0S3PRH9_9BRAD</name>
<dbReference type="AlphaFoldDB" id="A0A0S3PRH9"/>
<keyword evidence="2" id="KW-1185">Reference proteome</keyword>
<dbReference type="Proteomes" id="UP000236884">
    <property type="component" value="Chromosome"/>
</dbReference>